<dbReference type="InterPro" id="IPR020598">
    <property type="entry name" value="rRNA_Ade_methylase_Trfase_N"/>
</dbReference>
<evidence type="ECO:0000256" key="4">
    <source>
        <dbReference type="ARBA" id="ARBA00022884"/>
    </source>
</evidence>
<dbReference type="PROSITE" id="PS51689">
    <property type="entry name" value="SAM_RNA_A_N6_MT"/>
    <property type="match status" value="1"/>
</dbReference>
<keyword evidence="2" id="KW-0808">Transferase</keyword>
<dbReference type="PROSITE" id="PS01131">
    <property type="entry name" value="RRNA_A_DIMETH"/>
    <property type="match status" value="1"/>
</dbReference>
<proteinExistence type="predicted"/>
<dbReference type="Pfam" id="PF00398">
    <property type="entry name" value="RrnaAD"/>
    <property type="match status" value="1"/>
</dbReference>
<evidence type="ECO:0000256" key="3">
    <source>
        <dbReference type="ARBA" id="ARBA00022691"/>
    </source>
</evidence>
<dbReference type="CDD" id="cd02440">
    <property type="entry name" value="AdoMet_MTases"/>
    <property type="match status" value="1"/>
</dbReference>
<dbReference type="InterPro" id="IPR029063">
    <property type="entry name" value="SAM-dependent_MTases_sf"/>
</dbReference>
<feature type="domain" description="Ribosomal RNA adenine methylase transferase N-terminal" evidence="5">
    <location>
        <begin position="36"/>
        <end position="211"/>
    </location>
</feature>
<dbReference type="InterPro" id="IPR020596">
    <property type="entry name" value="rRNA_Ade_Mease_Trfase_CS"/>
</dbReference>
<reference evidence="6" key="1">
    <citation type="submission" date="2018-05" db="EMBL/GenBank/DDBJ databases">
        <authorList>
            <person name="Lanie J.A."/>
            <person name="Ng W.-L."/>
            <person name="Kazmierczak K.M."/>
            <person name="Andrzejewski T.M."/>
            <person name="Davidsen T.M."/>
            <person name="Wayne K.J."/>
            <person name="Tettelin H."/>
            <person name="Glass J.I."/>
            <person name="Rusch D."/>
            <person name="Podicherti R."/>
            <person name="Tsui H.-C.T."/>
            <person name="Winkler M.E."/>
        </authorList>
    </citation>
    <scope>NUCLEOTIDE SEQUENCE</scope>
</reference>
<dbReference type="SUPFAM" id="SSF53335">
    <property type="entry name" value="S-adenosyl-L-methionine-dependent methyltransferases"/>
    <property type="match status" value="1"/>
</dbReference>
<dbReference type="PANTHER" id="PTHR11727:SF7">
    <property type="entry name" value="DIMETHYLADENOSINE TRANSFERASE-RELATED"/>
    <property type="match status" value="1"/>
</dbReference>
<name>A0A381QWI9_9ZZZZ</name>
<dbReference type="InterPro" id="IPR001737">
    <property type="entry name" value="KsgA/Erm"/>
</dbReference>
<evidence type="ECO:0000256" key="1">
    <source>
        <dbReference type="ARBA" id="ARBA00022603"/>
    </source>
</evidence>
<dbReference type="PANTHER" id="PTHR11727">
    <property type="entry name" value="DIMETHYLADENOSINE TRANSFERASE"/>
    <property type="match status" value="1"/>
</dbReference>
<evidence type="ECO:0000313" key="6">
    <source>
        <dbReference type="EMBL" id="SUZ83802.1"/>
    </source>
</evidence>
<dbReference type="GO" id="GO:0000179">
    <property type="term" value="F:rRNA (adenine-N6,N6-)-dimethyltransferase activity"/>
    <property type="evidence" value="ECO:0007669"/>
    <property type="project" value="InterPro"/>
</dbReference>
<keyword evidence="4" id="KW-0694">RNA-binding</keyword>
<evidence type="ECO:0000256" key="2">
    <source>
        <dbReference type="ARBA" id="ARBA00022679"/>
    </source>
</evidence>
<dbReference type="GO" id="GO:0003723">
    <property type="term" value="F:RNA binding"/>
    <property type="evidence" value="ECO:0007669"/>
    <property type="project" value="UniProtKB-KW"/>
</dbReference>
<dbReference type="Gene3D" id="1.10.8.100">
    <property type="entry name" value="Ribosomal RNA adenine dimethylase-like, domain 2"/>
    <property type="match status" value="1"/>
</dbReference>
<accession>A0A381QWI9</accession>
<keyword evidence="3" id="KW-0949">S-adenosyl-L-methionine</keyword>
<dbReference type="Gene3D" id="3.40.50.150">
    <property type="entry name" value="Vaccinia Virus protein VP39"/>
    <property type="match status" value="1"/>
</dbReference>
<gene>
    <name evidence="6" type="ORF">METZ01_LOCUS36656</name>
</gene>
<keyword evidence="1" id="KW-0489">Methyltransferase</keyword>
<organism evidence="6">
    <name type="scientific">marine metagenome</name>
    <dbReference type="NCBI Taxonomy" id="408172"/>
    <lineage>
        <taxon>unclassified sequences</taxon>
        <taxon>metagenomes</taxon>
        <taxon>ecological metagenomes</taxon>
    </lineage>
</organism>
<dbReference type="SMART" id="SM00650">
    <property type="entry name" value="rADc"/>
    <property type="match status" value="1"/>
</dbReference>
<dbReference type="EMBL" id="UINC01001567">
    <property type="protein sequence ID" value="SUZ83802.1"/>
    <property type="molecule type" value="Genomic_DNA"/>
</dbReference>
<feature type="non-terminal residue" evidence="6">
    <location>
        <position position="1"/>
    </location>
</feature>
<dbReference type="AlphaFoldDB" id="A0A381QWI9"/>
<sequence>VQTLDDLDTRLLVDLLRDRSRPRKSLGQHFLIDDDAIERTIELAMESDCPLSGNSHVLEIGPGPGSLTLALLRSSARVTALEIDPESVSHLQRVFGRTECEIEVREVDAVSAAWPAEITHVISNLPYQISSPVLERIRVHHAKDPLELVILLVQDEFAARMAMSTAPYDMGPLGLNLWLDFEVALDRRLAPGSFIPSPRVHSRLLTLRPVIRPEVEELDKALFRITTKHCFAHRRRKLRTLLSESPLRLSRVSGWHKERWGAAIAAMQDSEIEGLPSGWLDMRPENLEALDWVTLIRRLSSM</sequence>
<evidence type="ECO:0000259" key="5">
    <source>
        <dbReference type="SMART" id="SM00650"/>
    </source>
</evidence>
<protein>
    <recommendedName>
        <fullName evidence="5">Ribosomal RNA adenine methylase transferase N-terminal domain-containing protein</fullName>
    </recommendedName>
</protein>
<dbReference type="InterPro" id="IPR023165">
    <property type="entry name" value="rRNA_Ade_diMease-like_C"/>
</dbReference>